<feature type="region of interest" description="Disordered" evidence="1">
    <location>
        <begin position="40"/>
        <end position="59"/>
    </location>
</feature>
<evidence type="ECO:0000313" key="3">
    <source>
        <dbReference type="EMBL" id="PFC71938.1"/>
    </source>
</evidence>
<accession>A0A2B4DZ76</accession>
<dbReference type="RefSeq" id="WP_097950553.1">
    <property type="nucleotide sequence ID" value="NZ_NTQT01000027.1"/>
</dbReference>
<dbReference type="Proteomes" id="UP000220226">
    <property type="component" value="Unassembled WGS sequence"/>
</dbReference>
<evidence type="ECO:0000313" key="4">
    <source>
        <dbReference type="Proteomes" id="UP000220226"/>
    </source>
</evidence>
<dbReference type="PROSITE" id="PS51782">
    <property type="entry name" value="LYSM"/>
    <property type="match status" value="1"/>
</dbReference>
<evidence type="ECO:0000256" key="2">
    <source>
        <dbReference type="SAM" id="Phobius"/>
    </source>
</evidence>
<keyword evidence="2" id="KW-0472">Membrane</keyword>
<feature type="compositionally biased region" description="Polar residues" evidence="1">
    <location>
        <begin position="40"/>
        <end position="51"/>
    </location>
</feature>
<name>A0A2B4DZ76_BACCE</name>
<keyword evidence="2" id="KW-1133">Transmembrane helix</keyword>
<dbReference type="EMBL" id="NTQT01000027">
    <property type="protein sequence ID" value="PFC71938.1"/>
    <property type="molecule type" value="Genomic_DNA"/>
</dbReference>
<keyword evidence="2" id="KW-0812">Transmembrane</keyword>
<feature type="transmembrane region" description="Helical" evidence="2">
    <location>
        <begin position="6"/>
        <end position="24"/>
    </location>
</feature>
<dbReference type="InterPro" id="IPR018392">
    <property type="entry name" value="LysM"/>
</dbReference>
<comment type="caution">
    <text evidence="3">The sequence shown here is derived from an EMBL/GenBank/DDBJ whole genome shotgun (WGS) entry which is preliminary data.</text>
</comment>
<evidence type="ECO:0000256" key="1">
    <source>
        <dbReference type="SAM" id="MobiDB-lite"/>
    </source>
</evidence>
<reference evidence="3 4" key="1">
    <citation type="submission" date="2017-09" db="EMBL/GenBank/DDBJ databases">
        <title>Large-scale bioinformatics analysis of Bacillus genomes uncovers conserved roles of natural products in bacterial physiology.</title>
        <authorList>
            <consortium name="Agbiome Team Llc"/>
            <person name="Bleich R.M."/>
            <person name="Grubbs K.J."/>
            <person name="Santa Maria K.C."/>
            <person name="Allen S.E."/>
            <person name="Farag S."/>
            <person name="Shank E.A."/>
            <person name="Bowers A."/>
        </authorList>
    </citation>
    <scope>NUCLEOTIDE SEQUENCE [LARGE SCALE GENOMIC DNA]</scope>
    <source>
        <strain evidence="3 4">AFS025165</strain>
    </source>
</reference>
<gene>
    <name evidence="3" type="ORF">CN290_21720</name>
</gene>
<protein>
    <submittedName>
        <fullName evidence="3">Uncharacterized protein</fullName>
    </submittedName>
</protein>
<organism evidence="3 4">
    <name type="scientific">Bacillus cereus</name>
    <dbReference type="NCBI Taxonomy" id="1396"/>
    <lineage>
        <taxon>Bacteria</taxon>
        <taxon>Bacillati</taxon>
        <taxon>Bacillota</taxon>
        <taxon>Bacilli</taxon>
        <taxon>Bacillales</taxon>
        <taxon>Bacillaceae</taxon>
        <taxon>Bacillus</taxon>
        <taxon>Bacillus cereus group</taxon>
    </lineage>
</organism>
<sequence>MKRLGIFLFVLVLGYIFYYDIKIGTLPMLSSYKKTNAAQTIKQESTNTNQNKENKAEKDTNATYKTIEVKTGETVLSITEQINKKKIPSIEKVIDDFKELNKSTSATKIQIGKSYKFPLYQ</sequence>
<proteinExistence type="predicted"/>
<dbReference type="AlphaFoldDB" id="A0A2B4DZ76"/>